<dbReference type="InParanoid" id="A0A1B7MLM9"/>
<reference evidence="1 2" key="1">
    <citation type="submission" date="2016-06" db="EMBL/GenBank/DDBJ databases">
        <title>Comparative genomics of the ectomycorrhizal sister species Rhizopogon vinicolor and Rhizopogon vesiculosus (Basidiomycota: Boletales) reveals a divergence of the mating type B locus.</title>
        <authorList>
            <consortium name="DOE Joint Genome Institute"/>
            <person name="Mujic A.B."/>
            <person name="Kuo A."/>
            <person name="Tritt A."/>
            <person name="Lipzen A."/>
            <person name="Chen C."/>
            <person name="Johnson J."/>
            <person name="Sharma A."/>
            <person name="Barry K."/>
            <person name="Grigoriev I.V."/>
            <person name="Spatafora J.W."/>
        </authorList>
    </citation>
    <scope>NUCLEOTIDE SEQUENCE [LARGE SCALE GENOMIC DNA]</scope>
    <source>
        <strain evidence="1 2">AM-OR11-026</strain>
    </source>
</reference>
<dbReference type="Proteomes" id="UP000092154">
    <property type="component" value="Unassembled WGS sequence"/>
</dbReference>
<sequence length="105" mass="11539">MTVMDRVSMLPTPSLASSMCQIILLNRLADLPSCTTCPPSIIRNPYWQVHVHLARIMRFHLLAIVTALVASMSVSACSGIESPCQTNEDCCLEFCYLGACEYPDA</sequence>
<organism evidence="1 2">
    <name type="scientific">Rhizopogon vinicolor AM-OR11-026</name>
    <dbReference type="NCBI Taxonomy" id="1314800"/>
    <lineage>
        <taxon>Eukaryota</taxon>
        <taxon>Fungi</taxon>
        <taxon>Dikarya</taxon>
        <taxon>Basidiomycota</taxon>
        <taxon>Agaricomycotina</taxon>
        <taxon>Agaricomycetes</taxon>
        <taxon>Agaricomycetidae</taxon>
        <taxon>Boletales</taxon>
        <taxon>Suillineae</taxon>
        <taxon>Rhizopogonaceae</taxon>
        <taxon>Rhizopogon</taxon>
    </lineage>
</organism>
<name>A0A1B7MLM9_9AGAM</name>
<dbReference type="EMBL" id="KV448758">
    <property type="protein sequence ID" value="OAX33500.1"/>
    <property type="molecule type" value="Genomic_DNA"/>
</dbReference>
<keyword evidence="2" id="KW-1185">Reference proteome</keyword>
<dbReference type="AlphaFoldDB" id="A0A1B7MLM9"/>
<gene>
    <name evidence="1" type="ORF">K503DRAFT_518950</name>
</gene>
<evidence type="ECO:0000313" key="1">
    <source>
        <dbReference type="EMBL" id="OAX33500.1"/>
    </source>
</evidence>
<proteinExistence type="predicted"/>
<protein>
    <submittedName>
        <fullName evidence="1">Uncharacterized protein</fullName>
    </submittedName>
</protein>
<accession>A0A1B7MLM9</accession>
<evidence type="ECO:0000313" key="2">
    <source>
        <dbReference type="Proteomes" id="UP000092154"/>
    </source>
</evidence>